<evidence type="ECO:0000313" key="9">
    <source>
        <dbReference type="Proteomes" id="UP001596002"/>
    </source>
</evidence>
<evidence type="ECO:0000313" key="8">
    <source>
        <dbReference type="EMBL" id="MFC4769106.1"/>
    </source>
</evidence>
<gene>
    <name evidence="8" type="ORF">ACFO8Q_17380</name>
</gene>
<organism evidence="8 9">
    <name type="scientific">Effusibacillus consociatus</name>
    <dbReference type="NCBI Taxonomy" id="1117041"/>
    <lineage>
        <taxon>Bacteria</taxon>
        <taxon>Bacillati</taxon>
        <taxon>Bacillota</taxon>
        <taxon>Bacilli</taxon>
        <taxon>Bacillales</taxon>
        <taxon>Alicyclobacillaceae</taxon>
        <taxon>Effusibacillus</taxon>
    </lineage>
</organism>
<keyword evidence="9" id="KW-1185">Reference proteome</keyword>
<dbReference type="InterPro" id="IPR006129">
    <property type="entry name" value="AdhesinB"/>
</dbReference>
<dbReference type="InterPro" id="IPR006127">
    <property type="entry name" value="ZnuA-like"/>
</dbReference>
<dbReference type="EMBL" id="JBHSHC010000118">
    <property type="protein sequence ID" value="MFC4769106.1"/>
    <property type="molecule type" value="Genomic_DNA"/>
</dbReference>
<feature type="coiled-coil region" evidence="5">
    <location>
        <begin position="188"/>
        <end position="219"/>
    </location>
</feature>
<dbReference type="InterPro" id="IPR050492">
    <property type="entry name" value="Bact_metal-bind_prot9"/>
</dbReference>
<dbReference type="RefSeq" id="WP_380027250.1">
    <property type="nucleotide sequence ID" value="NZ_JBHSHC010000118.1"/>
</dbReference>
<dbReference type="PANTHER" id="PTHR42953:SF3">
    <property type="entry name" value="HIGH-AFFINITY ZINC UPTAKE SYSTEM PROTEIN ZNUA"/>
    <property type="match status" value="1"/>
</dbReference>
<keyword evidence="3 7" id="KW-0732">Signal</keyword>
<name>A0ABV9Q3N1_9BACL</name>
<keyword evidence="5" id="KW-0175">Coiled coil</keyword>
<comment type="caution">
    <text evidence="8">The sequence shown here is derived from an EMBL/GenBank/DDBJ whole genome shotgun (WGS) entry which is preliminary data.</text>
</comment>
<evidence type="ECO:0000256" key="3">
    <source>
        <dbReference type="ARBA" id="ARBA00022729"/>
    </source>
</evidence>
<dbReference type="CDD" id="cd01017">
    <property type="entry name" value="AdcA"/>
    <property type="match status" value="1"/>
</dbReference>
<reference evidence="9" key="1">
    <citation type="journal article" date="2019" name="Int. J. Syst. Evol. Microbiol.">
        <title>The Global Catalogue of Microorganisms (GCM) 10K type strain sequencing project: providing services to taxonomists for standard genome sequencing and annotation.</title>
        <authorList>
            <consortium name="The Broad Institute Genomics Platform"/>
            <consortium name="The Broad Institute Genome Sequencing Center for Infectious Disease"/>
            <person name="Wu L."/>
            <person name="Ma J."/>
        </authorList>
    </citation>
    <scope>NUCLEOTIDE SEQUENCE [LARGE SCALE GENOMIC DNA]</scope>
    <source>
        <strain evidence="9">WYCCWR 12678</strain>
    </source>
</reference>
<evidence type="ECO:0000256" key="5">
    <source>
        <dbReference type="SAM" id="Coils"/>
    </source>
</evidence>
<accession>A0ABV9Q3N1</accession>
<feature type="region of interest" description="Disordered" evidence="6">
    <location>
        <begin position="130"/>
        <end position="162"/>
    </location>
</feature>
<protein>
    <submittedName>
        <fullName evidence="8">Metal ABC transporter substrate-binding protein</fullName>
    </submittedName>
</protein>
<evidence type="ECO:0000256" key="1">
    <source>
        <dbReference type="ARBA" id="ARBA00011028"/>
    </source>
</evidence>
<dbReference type="PRINTS" id="PR00691">
    <property type="entry name" value="ADHESINB"/>
</dbReference>
<evidence type="ECO:0000256" key="4">
    <source>
        <dbReference type="RuleBase" id="RU003512"/>
    </source>
</evidence>
<dbReference type="Gene3D" id="3.40.50.1980">
    <property type="entry name" value="Nitrogenase molybdenum iron protein domain"/>
    <property type="match status" value="2"/>
</dbReference>
<evidence type="ECO:0000256" key="6">
    <source>
        <dbReference type="SAM" id="MobiDB-lite"/>
    </source>
</evidence>
<feature type="chain" id="PRO_5045062801" evidence="7">
    <location>
        <begin position="28"/>
        <end position="330"/>
    </location>
</feature>
<dbReference type="PROSITE" id="PS51257">
    <property type="entry name" value="PROKAR_LIPOPROTEIN"/>
    <property type="match status" value="1"/>
</dbReference>
<sequence length="330" mass="36706">MNKVFKQVYTSLALGSLLALTVGCSTATQKAAPAPQDTNKIRLVASFYPLADFAKNVGKDAVEVHNLVPAGVEPHDWEPTAKDMKTISQADVLLYNGAGFEPWIEKVLESVDKSKLVVVDTSKGVELLKAADLEHEHNDQHKDEKKDEHKDEHKHGEYDPHFWLDPVNAQKQVELIADALVKADSKNKDKFEANAKEYKGKLEALHKEFETELAKVKKKEVVTTHAAFGYLTKRYGLEQIPIMGLAPNAEPSPKAMAEIVKEAKEHDVKYIFFETLVSPKVAETVAKEIGAQTLVLNPIEGLTEEELKKGEDYISKMKENLKNLVKALGN</sequence>
<evidence type="ECO:0000256" key="2">
    <source>
        <dbReference type="ARBA" id="ARBA00022448"/>
    </source>
</evidence>
<feature type="signal peptide" evidence="7">
    <location>
        <begin position="1"/>
        <end position="27"/>
    </location>
</feature>
<dbReference type="PANTHER" id="PTHR42953">
    <property type="entry name" value="HIGH-AFFINITY ZINC UPTAKE SYSTEM PROTEIN ZNUA-RELATED"/>
    <property type="match status" value="1"/>
</dbReference>
<keyword evidence="2 4" id="KW-0813">Transport</keyword>
<dbReference type="Proteomes" id="UP001596002">
    <property type="component" value="Unassembled WGS sequence"/>
</dbReference>
<evidence type="ECO:0000256" key="7">
    <source>
        <dbReference type="SAM" id="SignalP"/>
    </source>
</evidence>
<dbReference type="PRINTS" id="PR00690">
    <property type="entry name" value="ADHESNFAMILY"/>
</dbReference>
<comment type="similarity">
    <text evidence="1 4">Belongs to the bacterial solute-binding protein 9 family.</text>
</comment>
<dbReference type="Pfam" id="PF01297">
    <property type="entry name" value="ZnuA"/>
    <property type="match status" value="1"/>
</dbReference>
<dbReference type="SUPFAM" id="SSF53807">
    <property type="entry name" value="Helical backbone' metal receptor"/>
    <property type="match status" value="1"/>
</dbReference>
<proteinExistence type="inferred from homology"/>
<dbReference type="InterPro" id="IPR006128">
    <property type="entry name" value="Lipoprotein_PsaA-like"/>
</dbReference>